<dbReference type="PANTHER" id="PTHR24248">
    <property type="entry name" value="ADRENERGIC RECEPTOR-RELATED G-PROTEIN COUPLED RECEPTOR"/>
    <property type="match status" value="1"/>
</dbReference>
<dbReference type="Gene3D" id="1.20.1070.10">
    <property type="entry name" value="Rhodopsin 7-helix transmembrane proteins"/>
    <property type="match status" value="1"/>
</dbReference>
<evidence type="ECO:0000256" key="13">
    <source>
        <dbReference type="SAM" id="Phobius"/>
    </source>
</evidence>
<organism evidence="15">
    <name type="scientific">Timema poppense</name>
    <name type="common">Walking stick</name>
    <dbReference type="NCBI Taxonomy" id="170557"/>
    <lineage>
        <taxon>Eukaryota</taxon>
        <taxon>Metazoa</taxon>
        <taxon>Ecdysozoa</taxon>
        <taxon>Arthropoda</taxon>
        <taxon>Hexapoda</taxon>
        <taxon>Insecta</taxon>
        <taxon>Pterygota</taxon>
        <taxon>Neoptera</taxon>
        <taxon>Polyneoptera</taxon>
        <taxon>Phasmatodea</taxon>
        <taxon>Timematodea</taxon>
        <taxon>Timematoidea</taxon>
        <taxon>Timematidae</taxon>
        <taxon>Timema</taxon>
    </lineage>
</organism>
<gene>
    <name evidence="15" type="ORF">TPSB3V08_LOCUS8957</name>
</gene>
<protein>
    <recommendedName>
        <fullName evidence="14">G-protein coupled receptors family 1 profile domain-containing protein</fullName>
    </recommendedName>
</protein>
<sequence>MLSTRGIQAIYSYIKYTASNPCGKWVLDWLLCDIWISLDVLLCTASILSLCAISIDRYLAITQPLNYSRKIRSKRLAMFMILAVWMVAAAITCPPILGWYDKDRHINSTSCTYNQNVGYVVFSAMGSFFIPLIVMLYVYARISCVIAHRHSQLTALDSISQRSSKFMTVSTQDESDQDHGSSDYEDGRLTPRCISIASTDVLHPHRSLRSHYTHCPSSSHHHPPPLYRRPPESLSLDLVMPRLEGATNRVTSFKRESKTAQTLSVVVGGFVACWLPFFVVYLIKPFLPQDSINSMFQTFLTWLGQSILCSHSFACYKCKHLSRKTETYRIARMSIPVVPAMDTTLPATNNAPGLNNMPQYTDPAHPQYPCVRIPGQRTSDEKKRLFTSVSRLFPSGLRNVWKIPSRVDSSPCLFSLDYHPSPCGSFVLCSRVAYIHDEIVDQSLQYRAMGVNHIARCSMATSMRCHTSQRRDQLGAK</sequence>
<evidence type="ECO:0000256" key="5">
    <source>
        <dbReference type="ARBA" id="ARBA00022989"/>
    </source>
</evidence>
<name>A0A7R9DEQ4_TIMPO</name>
<dbReference type="PANTHER" id="PTHR24248:SF199">
    <property type="entry name" value="IP13425P-RELATED"/>
    <property type="match status" value="1"/>
</dbReference>
<feature type="domain" description="G-protein coupled receptors family 1 profile" evidence="14">
    <location>
        <begin position="1"/>
        <end position="315"/>
    </location>
</feature>
<feature type="transmembrane region" description="Helical" evidence="13">
    <location>
        <begin position="76"/>
        <end position="97"/>
    </location>
</feature>
<evidence type="ECO:0000256" key="9">
    <source>
        <dbReference type="ARBA" id="ARBA00023170"/>
    </source>
</evidence>
<keyword evidence="8" id="KW-1015">Disulfide bond</keyword>
<evidence type="ECO:0000256" key="1">
    <source>
        <dbReference type="ARBA" id="ARBA00004651"/>
    </source>
</evidence>
<feature type="transmembrane region" description="Helical" evidence="13">
    <location>
        <begin position="117"/>
        <end position="140"/>
    </location>
</feature>
<keyword evidence="5 13" id="KW-1133">Transmembrane helix</keyword>
<feature type="region of interest" description="Disordered" evidence="12">
    <location>
        <begin position="167"/>
        <end position="187"/>
    </location>
</feature>
<evidence type="ECO:0000256" key="10">
    <source>
        <dbReference type="ARBA" id="ARBA00023224"/>
    </source>
</evidence>
<comment type="subcellular location">
    <subcellularLocation>
        <location evidence="1">Cell membrane</location>
        <topology evidence="1">Multi-pass membrane protein</topology>
    </subcellularLocation>
</comment>
<keyword evidence="6 11" id="KW-0297">G-protein coupled receptor</keyword>
<keyword evidence="9 11" id="KW-0675">Receptor</keyword>
<keyword evidence="10 11" id="KW-0807">Transducer</keyword>
<evidence type="ECO:0000256" key="2">
    <source>
        <dbReference type="ARBA" id="ARBA00010663"/>
    </source>
</evidence>
<evidence type="ECO:0000259" key="14">
    <source>
        <dbReference type="PROSITE" id="PS50262"/>
    </source>
</evidence>
<dbReference type="GO" id="GO:0004993">
    <property type="term" value="F:G protein-coupled serotonin receptor activity"/>
    <property type="evidence" value="ECO:0007669"/>
    <property type="project" value="UniProtKB-ARBA"/>
</dbReference>
<evidence type="ECO:0000256" key="11">
    <source>
        <dbReference type="RuleBase" id="RU000688"/>
    </source>
</evidence>
<dbReference type="EMBL" id="OD006774">
    <property type="protein sequence ID" value="CAD7413341.1"/>
    <property type="molecule type" value="Genomic_DNA"/>
</dbReference>
<dbReference type="PRINTS" id="PR00237">
    <property type="entry name" value="GPCRRHODOPSN"/>
</dbReference>
<dbReference type="GO" id="GO:0043410">
    <property type="term" value="P:positive regulation of MAPK cascade"/>
    <property type="evidence" value="ECO:0007669"/>
    <property type="project" value="TreeGrafter"/>
</dbReference>
<keyword evidence="4 11" id="KW-0812">Transmembrane</keyword>
<dbReference type="InterPro" id="IPR017452">
    <property type="entry name" value="GPCR_Rhodpsn_7TM"/>
</dbReference>
<keyword evidence="7 13" id="KW-0472">Membrane</keyword>
<feature type="compositionally biased region" description="Basic and acidic residues" evidence="12">
    <location>
        <begin position="177"/>
        <end position="187"/>
    </location>
</feature>
<evidence type="ECO:0000256" key="3">
    <source>
        <dbReference type="ARBA" id="ARBA00022475"/>
    </source>
</evidence>
<proteinExistence type="inferred from homology"/>
<dbReference type="Pfam" id="PF00001">
    <property type="entry name" value="7tm_1"/>
    <property type="match status" value="1"/>
</dbReference>
<evidence type="ECO:0000256" key="4">
    <source>
        <dbReference type="ARBA" id="ARBA00022692"/>
    </source>
</evidence>
<feature type="transmembrane region" description="Helical" evidence="13">
    <location>
        <begin position="295"/>
        <end position="316"/>
    </location>
</feature>
<dbReference type="PROSITE" id="PS00237">
    <property type="entry name" value="G_PROTEIN_RECEP_F1_1"/>
    <property type="match status" value="1"/>
</dbReference>
<accession>A0A7R9DEQ4</accession>
<evidence type="ECO:0000256" key="12">
    <source>
        <dbReference type="SAM" id="MobiDB-lite"/>
    </source>
</evidence>
<evidence type="ECO:0000256" key="6">
    <source>
        <dbReference type="ARBA" id="ARBA00023040"/>
    </source>
</evidence>
<dbReference type="SUPFAM" id="SSF81321">
    <property type="entry name" value="Family A G protein-coupled receptor-like"/>
    <property type="match status" value="1"/>
</dbReference>
<dbReference type="AlphaFoldDB" id="A0A7R9DEQ4"/>
<comment type="similarity">
    <text evidence="2 11">Belongs to the G-protein coupled receptor 1 family.</text>
</comment>
<dbReference type="PROSITE" id="PS50262">
    <property type="entry name" value="G_PROTEIN_RECEP_F1_2"/>
    <property type="match status" value="1"/>
</dbReference>
<dbReference type="GO" id="GO:0005886">
    <property type="term" value="C:plasma membrane"/>
    <property type="evidence" value="ECO:0007669"/>
    <property type="project" value="UniProtKB-SubCell"/>
</dbReference>
<evidence type="ECO:0000256" key="7">
    <source>
        <dbReference type="ARBA" id="ARBA00023136"/>
    </source>
</evidence>
<evidence type="ECO:0000256" key="8">
    <source>
        <dbReference type="ARBA" id="ARBA00023157"/>
    </source>
</evidence>
<evidence type="ECO:0000313" key="15">
    <source>
        <dbReference type="EMBL" id="CAD7413341.1"/>
    </source>
</evidence>
<reference evidence="15" key="1">
    <citation type="submission" date="2020-11" db="EMBL/GenBank/DDBJ databases">
        <authorList>
            <person name="Tran Van P."/>
        </authorList>
    </citation>
    <scope>NUCLEOTIDE SEQUENCE</scope>
</reference>
<feature type="transmembrane region" description="Helical" evidence="13">
    <location>
        <begin position="34"/>
        <end position="55"/>
    </location>
</feature>
<keyword evidence="3" id="KW-1003">Cell membrane</keyword>
<dbReference type="InterPro" id="IPR000276">
    <property type="entry name" value="GPCR_Rhodpsn"/>
</dbReference>
<dbReference type="GO" id="GO:0071880">
    <property type="term" value="P:adenylate cyclase-activating adrenergic receptor signaling pathway"/>
    <property type="evidence" value="ECO:0007669"/>
    <property type="project" value="TreeGrafter"/>
</dbReference>
<feature type="transmembrane region" description="Helical" evidence="13">
    <location>
        <begin position="263"/>
        <end position="283"/>
    </location>
</feature>